<evidence type="ECO:0000256" key="3">
    <source>
        <dbReference type="ARBA" id="ARBA00023235"/>
    </source>
</evidence>
<evidence type="ECO:0000256" key="6">
    <source>
        <dbReference type="PIRSR" id="PIRSR600821-52"/>
    </source>
</evidence>
<dbReference type="RefSeq" id="WP_202858516.1">
    <property type="nucleotide sequence ID" value="NZ_JAEUGD010000066.1"/>
</dbReference>
<feature type="active site" description="Proton acceptor; specific for D-alanine" evidence="4">
    <location>
        <position position="36"/>
    </location>
</feature>
<dbReference type="InterPro" id="IPR009006">
    <property type="entry name" value="Ala_racemase/Decarboxylase_C"/>
</dbReference>
<dbReference type="InterPro" id="IPR001608">
    <property type="entry name" value="Ala_racemase_N"/>
</dbReference>
<comment type="pathway">
    <text evidence="4">Amino-acid biosynthesis; D-alanine biosynthesis; D-alanine from L-alanine: step 1/1.</text>
</comment>
<dbReference type="InterPro" id="IPR011079">
    <property type="entry name" value="Ala_racemase_C"/>
</dbReference>
<reference evidence="8" key="1">
    <citation type="submission" date="2021-01" db="EMBL/GenBank/DDBJ databases">
        <title>Fulvivirga kasyanovii gen. nov., sp nov., a novel member of the phylum Bacteroidetes isolated from seawater in a mussel farm.</title>
        <authorList>
            <person name="Zhao L.-H."/>
            <person name="Wang Z.-J."/>
        </authorList>
    </citation>
    <scope>NUCLEOTIDE SEQUENCE</scope>
    <source>
        <strain evidence="8">29W222</strain>
    </source>
</reference>
<keyword evidence="3 4" id="KW-0413">Isomerase</keyword>
<dbReference type="PROSITE" id="PS00395">
    <property type="entry name" value="ALANINE_RACEMASE"/>
    <property type="match status" value="1"/>
</dbReference>
<comment type="catalytic activity">
    <reaction evidence="4">
        <text>L-alanine = D-alanine</text>
        <dbReference type="Rhea" id="RHEA:20249"/>
        <dbReference type="ChEBI" id="CHEBI:57416"/>
        <dbReference type="ChEBI" id="CHEBI:57972"/>
        <dbReference type="EC" id="5.1.1.1"/>
    </reaction>
</comment>
<dbReference type="PANTHER" id="PTHR30511">
    <property type="entry name" value="ALANINE RACEMASE"/>
    <property type="match status" value="1"/>
</dbReference>
<dbReference type="EMBL" id="JAEUGD010000066">
    <property type="protein sequence ID" value="MBL6448980.1"/>
    <property type="molecule type" value="Genomic_DNA"/>
</dbReference>
<dbReference type="InterPro" id="IPR020622">
    <property type="entry name" value="Ala_racemase_pyridoxalP-BS"/>
</dbReference>
<dbReference type="InterPro" id="IPR000821">
    <property type="entry name" value="Ala_racemase"/>
</dbReference>
<dbReference type="AlphaFoldDB" id="A0A937G2V2"/>
<evidence type="ECO:0000313" key="8">
    <source>
        <dbReference type="EMBL" id="MBL6448980.1"/>
    </source>
</evidence>
<organism evidence="8 9">
    <name type="scientific">Fulvivirga marina</name>
    <dbReference type="NCBI Taxonomy" id="2494733"/>
    <lineage>
        <taxon>Bacteria</taxon>
        <taxon>Pseudomonadati</taxon>
        <taxon>Bacteroidota</taxon>
        <taxon>Cytophagia</taxon>
        <taxon>Cytophagales</taxon>
        <taxon>Fulvivirgaceae</taxon>
        <taxon>Fulvivirga</taxon>
    </lineage>
</organism>
<comment type="cofactor">
    <cofactor evidence="1 4 5">
        <name>pyridoxal 5'-phosphate</name>
        <dbReference type="ChEBI" id="CHEBI:597326"/>
    </cofactor>
</comment>
<dbReference type="InterPro" id="IPR029066">
    <property type="entry name" value="PLP-binding_barrel"/>
</dbReference>
<feature type="binding site" evidence="4 6">
    <location>
        <position position="135"/>
    </location>
    <ligand>
        <name>substrate</name>
    </ligand>
</feature>
<keyword evidence="9" id="KW-1185">Reference proteome</keyword>
<dbReference type="SUPFAM" id="SSF50621">
    <property type="entry name" value="Alanine racemase C-terminal domain-like"/>
    <property type="match status" value="1"/>
</dbReference>
<evidence type="ECO:0000256" key="4">
    <source>
        <dbReference type="HAMAP-Rule" id="MF_01201"/>
    </source>
</evidence>
<dbReference type="CDD" id="cd00430">
    <property type="entry name" value="PLPDE_III_AR"/>
    <property type="match status" value="1"/>
</dbReference>
<dbReference type="NCBIfam" id="TIGR00492">
    <property type="entry name" value="alr"/>
    <property type="match status" value="1"/>
</dbReference>
<comment type="caution">
    <text evidence="8">The sequence shown here is derived from an EMBL/GenBank/DDBJ whole genome shotgun (WGS) entry which is preliminary data.</text>
</comment>
<evidence type="ECO:0000259" key="7">
    <source>
        <dbReference type="SMART" id="SM01005"/>
    </source>
</evidence>
<dbReference type="SUPFAM" id="SSF51419">
    <property type="entry name" value="PLP-binding barrel"/>
    <property type="match status" value="1"/>
</dbReference>
<comment type="similarity">
    <text evidence="4">Belongs to the alanine racemase family.</text>
</comment>
<sequence length="384" mass="42668">MHSTSTIVLNSDALRSNIEFIRSRLGENVRLSSVVKGNAYGHGIEAMVPMIEKCGVDHFSVFSADEAHRVHKVISGECTILVMGEVYNHNVEWLIEQGIEFFVFDVERAGVALDAAKKVGKPALIHIEIETGMNRTGFNRNELELLVDLIVKNRQYLKPQGLCTHYAGAESIANYVRVQKQIKSFNKTYAWLKKHGVTPALRHTACSAAAIAYPKTHMDMVRVGILQYGYWPSKEVFIDYLGKLKTEVKTDPLRRVITWTSYVMAVKVVRAGEFIGYGTSYLAQQDMVIATIPVGYAHGYSRALSNQGLVLINGRRASVIGTVNMNMMMVDITDVTGVSKGTEVTLIGGHEETAISVASFGELSNQLNYELLTRLPRDIPRITE</sequence>
<keyword evidence="2 4" id="KW-0663">Pyridoxal phosphate</keyword>
<dbReference type="Gene3D" id="2.40.37.10">
    <property type="entry name" value="Lyase, Ornithine Decarboxylase, Chain A, domain 1"/>
    <property type="match status" value="1"/>
</dbReference>
<dbReference type="PRINTS" id="PR00992">
    <property type="entry name" value="ALARACEMASE"/>
</dbReference>
<dbReference type="SMART" id="SM01005">
    <property type="entry name" value="Ala_racemase_C"/>
    <property type="match status" value="1"/>
</dbReference>
<feature type="domain" description="Alanine racemase C-terminal" evidence="7">
    <location>
        <begin position="256"/>
        <end position="384"/>
    </location>
</feature>
<proteinExistence type="inferred from homology"/>
<dbReference type="GO" id="GO:0008784">
    <property type="term" value="F:alanine racemase activity"/>
    <property type="evidence" value="ECO:0007669"/>
    <property type="project" value="UniProtKB-UniRule"/>
</dbReference>
<dbReference type="Pfam" id="PF00842">
    <property type="entry name" value="Ala_racemase_C"/>
    <property type="match status" value="1"/>
</dbReference>
<feature type="binding site" evidence="4 6">
    <location>
        <position position="325"/>
    </location>
    <ligand>
        <name>substrate</name>
    </ligand>
</feature>
<evidence type="ECO:0000256" key="2">
    <source>
        <dbReference type="ARBA" id="ARBA00022898"/>
    </source>
</evidence>
<evidence type="ECO:0000256" key="1">
    <source>
        <dbReference type="ARBA" id="ARBA00001933"/>
    </source>
</evidence>
<dbReference type="PANTHER" id="PTHR30511:SF0">
    <property type="entry name" value="ALANINE RACEMASE, CATABOLIC-RELATED"/>
    <property type="match status" value="1"/>
</dbReference>
<name>A0A937G2V2_9BACT</name>
<feature type="active site" description="Proton acceptor; specific for L-alanine" evidence="4">
    <location>
        <position position="277"/>
    </location>
</feature>
<evidence type="ECO:0000313" key="9">
    <source>
        <dbReference type="Proteomes" id="UP000614216"/>
    </source>
</evidence>
<feature type="modified residue" description="N6-(pyridoxal phosphate)lysine" evidence="4 5">
    <location>
        <position position="36"/>
    </location>
</feature>
<protein>
    <recommendedName>
        <fullName evidence="4">Alanine racemase</fullName>
        <ecNumber evidence="4">5.1.1.1</ecNumber>
    </recommendedName>
</protein>
<dbReference type="GO" id="GO:0030170">
    <property type="term" value="F:pyridoxal phosphate binding"/>
    <property type="evidence" value="ECO:0007669"/>
    <property type="project" value="UniProtKB-UniRule"/>
</dbReference>
<accession>A0A937G2V2</accession>
<gene>
    <name evidence="8" type="primary">alr</name>
    <name evidence="8" type="ORF">JMN32_21900</name>
</gene>
<evidence type="ECO:0000256" key="5">
    <source>
        <dbReference type="PIRSR" id="PIRSR600821-50"/>
    </source>
</evidence>
<dbReference type="Pfam" id="PF01168">
    <property type="entry name" value="Ala_racemase_N"/>
    <property type="match status" value="1"/>
</dbReference>
<comment type="function">
    <text evidence="4">Catalyzes the interconversion of L-alanine and D-alanine. May also act on other amino acids.</text>
</comment>
<dbReference type="GO" id="GO:0030632">
    <property type="term" value="P:D-alanine biosynthetic process"/>
    <property type="evidence" value="ECO:0007669"/>
    <property type="project" value="UniProtKB-UniRule"/>
</dbReference>
<dbReference type="HAMAP" id="MF_01201">
    <property type="entry name" value="Ala_racemase"/>
    <property type="match status" value="1"/>
</dbReference>
<dbReference type="Gene3D" id="3.20.20.10">
    <property type="entry name" value="Alanine racemase"/>
    <property type="match status" value="1"/>
</dbReference>
<dbReference type="GO" id="GO:0005829">
    <property type="term" value="C:cytosol"/>
    <property type="evidence" value="ECO:0007669"/>
    <property type="project" value="TreeGrafter"/>
</dbReference>
<dbReference type="Proteomes" id="UP000614216">
    <property type="component" value="Unassembled WGS sequence"/>
</dbReference>
<dbReference type="EC" id="5.1.1.1" evidence="4"/>